<dbReference type="Proteomes" id="UP000015388">
    <property type="component" value="Chromosome"/>
</dbReference>
<accession>S5T0B6</accession>
<name>S5T0B6_9CORY</name>
<keyword evidence="2" id="KW-1185">Reference proteome</keyword>
<reference evidence="1 2" key="1">
    <citation type="submission" date="2012-11" db="EMBL/GenBank/DDBJ databases">
        <title>The complete genome sequence of Corynebacterium maris Coryn-1 (=DSM 45190).</title>
        <authorList>
            <person name="Schaffert L."/>
            <person name="Albersmeier A."/>
            <person name="Kalinowski J."/>
            <person name="Ruckert C."/>
        </authorList>
    </citation>
    <scope>NUCLEOTIDE SEQUENCE [LARGE SCALE GENOMIC DNA]</scope>
    <source>
        <strain evidence="2">Coryn-1</strain>
    </source>
</reference>
<gene>
    <name evidence="1" type="ORF">B841_02435</name>
</gene>
<dbReference type="OrthoDB" id="4427402at2"/>
<sequence length="331" mass="35037">MAIVTLRENQTTTIPAEGMLHVEASPAPGYSQHVALTLEGEATIRPVSPSASRLVRGTGRIRIIVSPRDGDEFGPGTTIHVNVTRGRPGTPQVTGAEFVGITLDGRSETVIGTLHYEDDTLVIESAVGSTQADQPFEGVAASVRAGLRALINRHNIDTSILETAPTPIAVDSSVSMKAQTTEEDLDLAVKLFIGAVGALKPETSFSVRDDRLGRPLEMSTREELIQHVVTAVRSEGNHIGAGAHREPGSPENPTFSISDEEPYGHQPYGLSIVIGDTVRDGLLGATDTPGVLRVTSELRATMEEGSDASKNAIYEHILNSCITAPAEGGPR</sequence>
<dbReference type="RefSeq" id="WP_020933905.1">
    <property type="nucleotide sequence ID" value="NC_021915.1"/>
</dbReference>
<proteinExistence type="predicted"/>
<dbReference type="EMBL" id="CP003924">
    <property type="protein sequence ID" value="AGS33970.1"/>
    <property type="molecule type" value="Genomic_DNA"/>
</dbReference>
<dbReference type="HOGENOM" id="CLU_836042_0_0_11"/>
<dbReference type="PATRIC" id="fig|1224163.3.peg.491"/>
<dbReference type="AlphaFoldDB" id="S5T0B6"/>
<dbReference type="KEGG" id="cmd:B841_02435"/>
<dbReference type="STRING" id="1224163.B841_02435"/>
<evidence type="ECO:0000313" key="1">
    <source>
        <dbReference type="EMBL" id="AGS33970.1"/>
    </source>
</evidence>
<protein>
    <submittedName>
        <fullName evidence="1">Uncharacterized protein</fullName>
    </submittedName>
</protein>
<dbReference type="eggNOG" id="ENOG5031I80">
    <property type="taxonomic scope" value="Bacteria"/>
</dbReference>
<organism evidence="1 2">
    <name type="scientific">Corynebacterium maris DSM 45190</name>
    <dbReference type="NCBI Taxonomy" id="1224163"/>
    <lineage>
        <taxon>Bacteria</taxon>
        <taxon>Bacillati</taxon>
        <taxon>Actinomycetota</taxon>
        <taxon>Actinomycetes</taxon>
        <taxon>Mycobacteriales</taxon>
        <taxon>Corynebacteriaceae</taxon>
        <taxon>Corynebacterium</taxon>
    </lineage>
</organism>
<evidence type="ECO:0000313" key="2">
    <source>
        <dbReference type="Proteomes" id="UP000015388"/>
    </source>
</evidence>